<feature type="transmembrane region" description="Helical" evidence="10">
    <location>
        <begin position="181"/>
        <end position="201"/>
    </location>
</feature>
<keyword evidence="7 10" id="KW-0472">Membrane</keyword>
<evidence type="ECO:0000256" key="10">
    <source>
        <dbReference type="RuleBase" id="RU351113"/>
    </source>
</evidence>
<evidence type="ECO:0000256" key="8">
    <source>
        <dbReference type="ARBA" id="ARBA00023170"/>
    </source>
</evidence>
<evidence type="ECO:0000313" key="12">
    <source>
        <dbReference type="RefSeq" id="XP_001360199.2"/>
    </source>
</evidence>
<name>A0A6I8USE6_DROPS</name>
<dbReference type="GO" id="GO:0004984">
    <property type="term" value="F:olfactory receptor activity"/>
    <property type="evidence" value="ECO:0007669"/>
    <property type="project" value="InterPro"/>
</dbReference>
<dbReference type="GeneID" id="4803481"/>
<comment type="similarity">
    <text evidence="10">Belongs to the insect chemoreceptor superfamily. Heteromeric odorant receptor channel (TC 1.A.69) family.</text>
</comment>
<keyword evidence="5 10" id="KW-0552">Olfaction</keyword>
<evidence type="ECO:0000256" key="1">
    <source>
        <dbReference type="ARBA" id="ARBA00004651"/>
    </source>
</evidence>
<dbReference type="OMA" id="LRMWGDL"/>
<comment type="caution">
    <text evidence="10">Lacks conserved residue(s) required for the propagation of feature annotation.</text>
</comment>
<dbReference type="Pfam" id="PF02949">
    <property type="entry name" value="7tm_6"/>
    <property type="match status" value="1"/>
</dbReference>
<feature type="transmembrane region" description="Helical" evidence="10">
    <location>
        <begin position="125"/>
        <end position="146"/>
    </location>
</feature>
<dbReference type="RefSeq" id="XP_001360199.2">
    <property type="nucleotide sequence ID" value="XM_001360162.3"/>
</dbReference>
<evidence type="ECO:0000256" key="9">
    <source>
        <dbReference type="ARBA" id="ARBA00023224"/>
    </source>
</evidence>
<feature type="transmembrane region" description="Helical" evidence="10">
    <location>
        <begin position="281"/>
        <end position="299"/>
    </location>
</feature>
<dbReference type="FunCoup" id="A0A6I8USE6">
    <property type="interactions" value="50"/>
</dbReference>
<keyword evidence="3 10" id="KW-0716">Sensory transduction</keyword>
<dbReference type="GO" id="GO:0005549">
    <property type="term" value="F:odorant binding"/>
    <property type="evidence" value="ECO:0007669"/>
    <property type="project" value="InterPro"/>
</dbReference>
<evidence type="ECO:0000256" key="6">
    <source>
        <dbReference type="ARBA" id="ARBA00022989"/>
    </source>
</evidence>
<dbReference type="AlphaFoldDB" id="A0A6I8USE6"/>
<comment type="subcellular location">
    <subcellularLocation>
        <location evidence="1 10">Cell membrane</location>
        <topology evidence="1 10">Multi-pass membrane protein</topology>
    </subcellularLocation>
</comment>
<dbReference type="GO" id="GO:0007165">
    <property type="term" value="P:signal transduction"/>
    <property type="evidence" value="ECO:0007669"/>
    <property type="project" value="UniProtKB-KW"/>
</dbReference>
<evidence type="ECO:0000256" key="2">
    <source>
        <dbReference type="ARBA" id="ARBA00022475"/>
    </source>
</evidence>
<dbReference type="InterPro" id="IPR004117">
    <property type="entry name" value="7tm6_olfct_rcpt"/>
</dbReference>
<feature type="transmembrane region" description="Helical" evidence="10">
    <location>
        <begin position="59"/>
        <end position="77"/>
    </location>
</feature>
<evidence type="ECO:0000256" key="7">
    <source>
        <dbReference type="ARBA" id="ARBA00023136"/>
    </source>
</evidence>
<dbReference type="KEGG" id="dpo:4803481"/>
<gene>
    <name evidence="12" type="primary">Or43a</name>
</gene>
<proteinExistence type="inferred from homology"/>
<dbReference type="Proteomes" id="UP000001819">
    <property type="component" value="Chromosome 3"/>
</dbReference>
<dbReference type="PANTHER" id="PTHR21137">
    <property type="entry name" value="ODORANT RECEPTOR"/>
    <property type="match status" value="1"/>
</dbReference>
<feature type="transmembrane region" description="Helical" evidence="10">
    <location>
        <begin position="249"/>
        <end position="275"/>
    </location>
</feature>
<evidence type="ECO:0000313" key="11">
    <source>
        <dbReference type="Proteomes" id="UP000001819"/>
    </source>
</evidence>
<organism evidence="11 12">
    <name type="scientific">Drosophila pseudoobscura pseudoobscura</name>
    <name type="common">Fruit fly</name>
    <dbReference type="NCBI Taxonomy" id="46245"/>
    <lineage>
        <taxon>Eukaryota</taxon>
        <taxon>Metazoa</taxon>
        <taxon>Ecdysozoa</taxon>
        <taxon>Arthropoda</taxon>
        <taxon>Hexapoda</taxon>
        <taxon>Insecta</taxon>
        <taxon>Pterygota</taxon>
        <taxon>Neoptera</taxon>
        <taxon>Endopterygota</taxon>
        <taxon>Diptera</taxon>
        <taxon>Brachycera</taxon>
        <taxon>Muscomorpha</taxon>
        <taxon>Ephydroidea</taxon>
        <taxon>Drosophilidae</taxon>
        <taxon>Drosophila</taxon>
        <taxon>Sophophora</taxon>
    </lineage>
</organism>
<keyword evidence="6 10" id="KW-1133">Transmembrane helix</keyword>
<dbReference type="PANTHER" id="PTHR21137:SF3">
    <property type="entry name" value="ODORANT RECEPTOR 30A-RELATED"/>
    <property type="match status" value="1"/>
</dbReference>
<keyword evidence="11" id="KW-1185">Reference proteome</keyword>
<reference evidence="11" key="1">
    <citation type="submission" date="2024-06" db="UniProtKB">
        <authorList>
            <consortium name="RefSeq"/>
        </authorList>
    </citation>
    <scope>NUCLEOTIDE SEQUENCE [LARGE SCALE GENOMIC DNA]</scope>
    <source>
        <strain evidence="11">MV2-25</strain>
    </source>
</reference>
<dbReference type="InParanoid" id="A0A6I8USE6"/>
<protein>
    <recommendedName>
        <fullName evidence="10">Odorant receptor</fullName>
    </recommendedName>
</protein>
<reference evidence="12" key="2">
    <citation type="submission" date="2025-08" db="UniProtKB">
        <authorList>
            <consortium name="RefSeq"/>
        </authorList>
    </citation>
    <scope>IDENTIFICATION</scope>
    <source>
        <strain evidence="12">MV-25-SWS-2005</strain>
        <tissue evidence="12">Whole body</tissue>
    </source>
</reference>
<sequence length="378" mass="43810">MATTIDDIGLVGINVRIWRYMAVLYPTPGTSWRKFAFVLPVCAMNLMQFFYLLRMWSDLPAFLLNLFFFAAIFNSLMRTWLVIIKRREFEKFLEELFRLYRWILDSGDEYSRTILLEAEREAHRLAVFNLTASFLDIVGALVFTLFKDERSHPFGVALPLLDMTRTPVYEIFYLLQIPTPLLLSVLYMPFVSVFAGFALFGRAMLRILVHKLSLIGGQQQDAGARYQRLTACIRFYIEVLGYVRNLNNLVNLIVAIEAIVFGSIICSLLFCLNIITSPTQIVSIVMYILTMLYVLYTYYNRANDLVIENALVADAVYNVPWYEGNMRFRKTLLIFLMQTQCPLEIRVGNVYPMTLAMFQSLLNASYSYFTMLRGVTNK</sequence>
<dbReference type="GO" id="GO:0005886">
    <property type="term" value="C:plasma membrane"/>
    <property type="evidence" value="ECO:0007669"/>
    <property type="project" value="UniProtKB-SubCell"/>
</dbReference>
<evidence type="ECO:0000256" key="4">
    <source>
        <dbReference type="ARBA" id="ARBA00022692"/>
    </source>
</evidence>
<evidence type="ECO:0000256" key="5">
    <source>
        <dbReference type="ARBA" id="ARBA00022725"/>
    </source>
</evidence>
<keyword evidence="2" id="KW-1003">Cell membrane</keyword>
<evidence type="ECO:0000256" key="3">
    <source>
        <dbReference type="ARBA" id="ARBA00022606"/>
    </source>
</evidence>
<keyword evidence="8 10" id="KW-0675">Receptor</keyword>
<feature type="transmembrane region" description="Helical" evidence="10">
    <location>
        <begin position="35"/>
        <end position="53"/>
    </location>
</feature>
<keyword evidence="9 10" id="KW-0807">Transducer</keyword>
<accession>A0A6I8USE6</accession>
<keyword evidence="4 10" id="KW-0812">Transmembrane</keyword>